<dbReference type="RefSeq" id="WP_406785539.1">
    <property type="nucleotide sequence ID" value="NZ_JBJIAA010000001.1"/>
</dbReference>
<dbReference type="SUPFAM" id="SSF58100">
    <property type="entry name" value="Bacterial hemolysins"/>
    <property type="match status" value="1"/>
</dbReference>
<accession>A0ABW8T8V5</accession>
<organism evidence="2 3">
    <name type="scientific">Clostridium neuense</name>
    <dbReference type="NCBI Taxonomy" id="1728934"/>
    <lineage>
        <taxon>Bacteria</taxon>
        <taxon>Bacillati</taxon>
        <taxon>Bacillota</taxon>
        <taxon>Clostridia</taxon>
        <taxon>Eubacteriales</taxon>
        <taxon>Clostridiaceae</taxon>
        <taxon>Clostridium</taxon>
    </lineage>
</organism>
<evidence type="ECO:0000313" key="2">
    <source>
        <dbReference type="EMBL" id="MFL0248860.1"/>
    </source>
</evidence>
<comment type="caution">
    <text evidence="2">The sequence shown here is derived from an EMBL/GenBank/DDBJ whole genome shotgun (WGS) entry which is preliminary data.</text>
</comment>
<feature type="region of interest" description="Disordered" evidence="1">
    <location>
        <begin position="131"/>
        <end position="180"/>
    </location>
</feature>
<feature type="compositionally biased region" description="Polar residues" evidence="1">
    <location>
        <begin position="144"/>
        <end position="154"/>
    </location>
</feature>
<evidence type="ECO:0000256" key="1">
    <source>
        <dbReference type="SAM" id="MobiDB-lite"/>
    </source>
</evidence>
<name>A0ABW8T8V5_9CLOT</name>
<dbReference type="Proteomes" id="UP001623592">
    <property type="component" value="Unassembled WGS sequence"/>
</dbReference>
<sequence>MEDDDLQVNMTLNTDDYMDNIRQVIDKTKQFKGILNETMRVIESQRNINLSVKIRADSREFIEETSLIKNNLVQVGSNKKIKIEAKDMAKTKFLDTVKRINEFSKKPKKIVLDAVYNTKKNADTVKDNISRINNSPVSKKLRGSTKSINDNLKTSEVGEQAKSSQHGVKNLKAAEGSPSESSSFDFEKVIKDISKLVGDKSKYKKILEPISKIAADKDKTINDIQKVASSIKKGNMGEALKNIDTLKVGGKGWQDALEKLSKSSKIKGAPKEALNTIMQVVKNSQSMKASDKDAGKVKAIVDSLKNGVKAIGINIPALNKLDGAKLGKDFAELKKNIKVIEPVLKKLEKTKAFSKLKKQLDSLNSGSAKKIINMFKEIEKHPKKIEQAFKRLGKVVTPFSKAIKEVSTLMSKKFTLASVMKSVPKLGSELKKGFSEVKSIIDDLGKRSKTVKKFSDDVKGFMDSIGSALKNRLLKIVTTSSTVIQSAARGVFALFQTNPIVLAITAIVAACVLLYEAWKHNWGGIRDKTKAVVDEIKKIWKGLTDFLAHPIKASINFFKGIFGGKADGSHATGLSYVPYNGYVAELHEGERVLTAQQNRSMANGSGGVSIAKLADTIVVREQADIDRIANALARKINAAALNM</sequence>
<dbReference type="EMBL" id="JBJIAA010000001">
    <property type="protein sequence ID" value="MFL0248860.1"/>
    <property type="molecule type" value="Genomic_DNA"/>
</dbReference>
<gene>
    <name evidence="2" type="ORF">ACJDT4_00375</name>
</gene>
<proteinExistence type="predicted"/>
<protein>
    <submittedName>
        <fullName evidence="2">Uncharacterized protein</fullName>
    </submittedName>
</protein>
<evidence type="ECO:0000313" key="3">
    <source>
        <dbReference type="Proteomes" id="UP001623592"/>
    </source>
</evidence>
<keyword evidence="3" id="KW-1185">Reference proteome</keyword>
<reference evidence="2 3" key="1">
    <citation type="submission" date="2024-11" db="EMBL/GenBank/DDBJ databases">
        <authorList>
            <person name="Heng Y.C."/>
            <person name="Lim A.C.H."/>
            <person name="Lee J.K.Y."/>
            <person name="Kittelmann S."/>
        </authorList>
    </citation>
    <scope>NUCLEOTIDE SEQUENCE [LARGE SCALE GENOMIC DNA]</scope>
    <source>
        <strain evidence="2 3">WILCCON 0114</strain>
    </source>
</reference>